<name>A0A3Q2CPH5_CYPVA</name>
<dbReference type="Gene3D" id="3.40.50.300">
    <property type="entry name" value="P-loop containing nucleotide triphosphate hydrolases"/>
    <property type="match status" value="4"/>
</dbReference>
<dbReference type="InterPro" id="IPR047187">
    <property type="entry name" value="SF1_C_Upf1"/>
</dbReference>
<comment type="similarity">
    <text evidence="1">Belongs to the DNA2/NAM7 helicase family.</text>
</comment>
<dbReference type="GeneTree" id="ENSGT00940000166655"/>
<reference evidence="8" key="1">
    <citation type="submission" date="2025-08" db="UniProtKB">
        <authorList>
            <consortium name="Ensembl"/>
        </authorList>
    </citation>
    <scope>IDENTIFICATION</scope>
</reference>
<dbReference type="GO" id="GO:0003723">
    <property type="term" value="F:RNA binding"/>
    <property type="evidence" value="ECO:0007669"/>
    <property type="project" value="InterPro"/>
</dbReference>
<keyword evidence="9" id="KW-1185">Reference proteome</keyword>
<dbReference type="SUPFAM" id="SSF52540">
    <property type="entry name" value="P-loop containing nucleoside triphosphate hydrolases"/>
    <property type="match status" value="2"/>
</dbReference>
<sequence>MKAPVAGLGCMLRAPQGTLFTTLDLKAVCDLCSKQVNEITYSVQSVIHKCGRSLLLAKNKASNQWKSIAERPTGGTIGAKVLYKVCDHFVEGSGCSRHNLGRGCTYAKSSEEATVWNFLREKGLSKTELITHIIESDPVSETPEHAAHRILQRFSGRFMEFCKSCFLGRPTKLTPKRWNDFSSADAVHTWEPVLVHHLSEDSSKHIYSQVRPLPPNCPFNFCSHIRQGKPCWHQAGHCKAAQSEVEMAVWKAEHSGLSVRPHLLRLSQENQVQSKQVSIFCKVCLLVLSTPESFYKHCSTLEHAQLLSQDTTTKWKQRQPPHGRRAELWLCNRPKTCEYGSNCPKAHSEEELKEWMMRSAEEKEIRCSMETEGLMCYNQQLLDEYRNSSNEVYVVSMMLCCKCVADENINAKLSWNFTVETERQLVHVALLKQEPGASFSLGAADSSEPCIYSTGERFLTPSGTYVITVCFTSMHPGLYEQWLVLDFQMRPVLLKKLKVRVGQQSADDAKEPVFNQGVIVESTERWTRGNRVIIPCSFRTEKQEELWKEYKPPELSVLYRRPSNNQTALTAENYKAKMHEFLYNEELAEDQVVSRLNVCGQITTMDKLNSGFEMEFAPQGQLYCSVSSPYKLTMDSPEGLALKRSVQCALIAPSDSLHPNSKVYEAKVLQLRTNENQIFLQLSKQCCFDLALQNNESYQMEVQFQLDRHFLCNMHKAIDLLPDTSRVLPDLQNCAVPVTDVTYEKLNAKQQSALSFITGNHDKKKFTAPLLIYGPFGTGKTFTMATAAMELCRNPNNKILICTYTNSSADLYVRDHFHPSMAKNNRLRPVRIKANSQYALAATDQDTLKYCFLSEDRKSFLPPTRAALEKHNVVVTTTTMAGQFHDLKLPDGFFTHILIDEASQMLECEALLALSLAGPTTRVVLAGDHMQMGPQLFSVDDHRRSDHTLLTRLFHYYQGQRCDAALNSRIIFNQNYRSTKEIVEFVSTHFYVGKNDVIEASGDVPAPPDGHALRFHHVRGECHLDTMSMTWYNKQESLKVAEVVKDILKNWPQNWGPKDLKSICVLSEGDQVRQIRAVLSRKDFSESVTDFPSLGSIDHILTGKQFRAIILTAVQTRNSLKESSLSGLPLFNDARVLNTAMTRAQSQVTVIGDAAALCCFGKCSRFWQSFINHCISKNSVEPIHYTKGFFEQDVGETARFQRVEEVDESNTISDSILQELRDEYEQMKTEYSSDEDSLDGFVEFKNKDFTHQQLVSNNGKNLRELCDKRPDLHIYIEGKANIGKAFTGDEILFQRRTAEGPARVVGIIKENKSARELLCFLEEEDHSKRPSSNLNEFVKRLMIPINRSAPKITILIKKNRRKFLPIWEQTSGARFITRFCHFSEVRNMVFQVQVIKWKDNCYYPLGKVTDVFSYRGLLDDQLWLLKEELDIETNILEPYEDLQDEDKDSAKRQDEIKLLTFTVDPKGARDLDDAISIRDDGNYYQLGIHITDVASYVSLGSELDRIVKNRGSSHYTEKETIHMFPENLSIRRFSLLPGQDRRAVSLMFKVEKETHRILEDPKFQLSLIRSNWQFTYEEAEDIITQRYREPPKFDTVEDCLTVAYHFAKAQKKIRQGNEWPYSQCDDDRFPGRRKAHQMIEEISVLFNSSAAKFLCDAGMTRYHTPLRCQDRPEPERLETFREKCREVIPLSFSVQQRLNIEDLNLPQPEPNSEHFPILESVWKDIQSALRENDTDRLVDLIAADDIHPLLQPVIYEFQRCHNKAYYIRSNSCPEAAIGHFSLNLKPYTQASSPIRRYVDLVLQRLLHSLICNVPPQYEHSEIEDLCNQFDPVAKKARQFEQKAQQVHYAVSTKQQSAPKLAIVVSADPEEESFRVSFPFSRHIFGLPLSIMFRELQLEDQPIYDSRRNTMTLKWSRRIYAANEQQIHQELIRMSGRGASIKIPLTVWTAVIEAVQSEDLDQAKFLLMKAEPQEPEPEVLPVPSSATSLEHYNEIPLQLQPGDTIQVQMTSEEKRGSDLPIIQLVHINPKFEICVQHVHDPCSCYTRPAYVLSKPHYKDTNDYIGIWKPMCEMESASNAVEESDSIIIEDLEVKFTRRDGNVMTGKFFLHQKWIKDWIIEFYLDKCFLCIRKRGLKLPEPQNHSAPVDPKEFTWVAHGITTNVEEGKAGSEVDFSVSHLPMEKVPECVSQKNILYTAEIIPKLLPDIRKEAAVVSLNGACDLVKRIALGQKIPKKGKNRTGKTVVGVNIVYWFLKLNSESPRNYKDPKDRNKKEVILYCGPSNKSVDVVFGKTLRILRIYGKQVEAVEYPYPNCDLQFSHRSLRQERSKPELRYCPVFNHYRAITMHHRMREPANPSSNEIKKFDERISRGDDLTSDEVKEYKKLLKEARIYELKQHDVILCTCTQSSTPILHSTVSARQILIDESAMATEPQTLIPLVCNDPEKVVLIGDHKQLQPIVKNPSVKRLGMSRSLFERYYTIHHKSAVMLDTQYRMHQDICQFPSEEFYENKLKTGVHQPSSVLRVEGRTMPCVFGHIEGETVCQVVKTAKGNSNSKANASERDKVVCRTCSALRDQGRLLSAIKTRSVSLQIGHDSEVRSSQRGELPHSAQLRRYLSHPVQQGSTHDGTLRSVPFFC</sequence>
<dbReference type="InterPro" id="IPR041679">
    <property type="entry name" value="DNA2/NAM7-like_C"/>
</dbReference>
<dbReference type="InterPro" id="IPR027417">
    <property type="entry name" value="P-loop_NTPase"/>
</dbReference>
<dbReference type="GO" id="GO:0005524">
    <property type="term" value="F:ATP binding"/>
    <property type="evidence" value="ECO:0007669"/>
    <property type="project" value="UniProtKB-KW"/>
</dbReference>
<feature type="zinc finger region" description="C3H1-type" evidence="6">
    <location>
        <begin position="320"/>
        <end position="350"/>
    </location>
</feature>
<dbReference type="GO" id="GO:0016787">
    <property type="term" value="F:hydrolase activity"/>
    <property type="evidence" value="ECO:0007669"/>
    <property type="project" value="UniProtKB-KW"/>
</dbReference>
<evidence type="ECO:0000259" key="7">
    <source>
        <dbReference type="PROSITE" id="PS50103"/>
    </source>
</evidence>
<reference evidence="8" key="2">
    <citation type="submission" date="2025-09" db="UniProtKB">
        <authorList>
            <consortium name="Ensembl"/>
        </authorList>
    </citation>
    <scope>IDENTIFICATION</scope>
</reference>
<dbReference type="InterPro" id="IPR012340">
    <property type="entry name" value="NA-bd_OB-fold"/>
</dbReference>
<dbReference type="InterPro" id="IPR041677">
    <property type="entry name" value="DNA2/NAM7_AAA_11"/>
</dbReference>
<dbReference type="GO" id="GO:0008270">
    <property type="term" value="F:zinc ion binding"/>
    <property type="evidence" value="ECO:0007669"/>
    <property type="project" value="UniProtKB-KW"/>
</dbReference>
<keyword evidence="6" id="KW-0862">Zinc</keyword>
<keyword evidence="5" id="KW-0067">ATP-binding</keyword>
<proteinExistence type="inferred from homology"/>
<dbReference type="InterPro" id="IPR000571">
    <property type="entry name" value="Znf_CCCH"/>
</dbReference>
<evidence type="ECO:0000256" key="2">
    <source>
        <dbReference type="ARBA" id="ARBA00022741"/>
    </source>
</evidence>
<dbReference type="GO" id="GO:0004540">
    <property type="term" value="F:RNA nuclease activity"/>
    <property type="evidence" value="ECO:0007669"/>
    <property type="project" value="InterPro"/>
</dbReference>
<dbReference type="Proteomes" id="UP000265020">
    <property type="component" value="Unassembled WGS sequence"/>
</dbReference>
<dbReference type="STRING" id="28743.ENSCVAP00000007441"/>
<dbReference type="InterPro" id="IPR050534">
    <property type="entry name" value="Coronavir_polyprotein_1ab"/>
</dbReference>
<dbReference type="Pfam" id="PF00773">
    <property type="entry name" value="RNB"/>
    <property type="match status" value="1"/>
</dbReference>
<evidence type="ECO:0000256" key="4">
    <source>
        <dbReference type="ARBA" id="ARBA00022806"/>
    </source>
</evidence>
<evidence type="ECO:0000256" key="1">
    <source>
        <dbReference type="ARBA" id="ARBA00007913"/>
    </source>
</evidence>
<evidence type="ECO:0000256" key="6">
    <source>
        <dbReference type="PROSITE-ProRule" id="PRU00723"/>
    </source>
</evidence>
<keyword evidence="3" id="KW-0378">Hydrolase</keyword>
<dbReference type="Pfam" id="PF13087">
    <property type="entry name" value="AAA_12"/>
    <property type="match status" value="2"/>
</dbReference>
<evidence type="ECO:0000256" key="3">
    <source>
        <dbReference type="ARBA" id="ARBA00022801"/>
    </source>
</evidence>
<keyword evidence="2" id="KW-0547">Nucleotide-binding</keyword>
<organism evidence="8 9">
    <name type="scientific">Cyprinodon variegatus</name>
    <name type="common">Sheepshead minnow</name>
    <dbReference type="NCBI Taxonomy" id="28743"/>
    <lineage>
        <taxon>Eukaryota</taxon>
        <taxon>Metazoa</taxon>
        <taxon>Chordata</taxon>
        <taxon>Craniata</taxon>
        <taxon>Vertebrata</taxon>
        <taxon>Euteleostomi</taxon>
        <taxon>Actinopterygii</taxon>
        <taxon>Neopterygii</taxon>
        <taxon>Teleostei</taxon>
        <taxon>Neoteleostei</taxon>
        <taxon>Acanthomorphata</taxon>
        <taxon>Ovalentaria</taxon>
        <taxon>Atherinomorphae</taxon>
        <taxon>Cyprinodontiformes</taxon>
        <taxon>Cyprinodontidae</taxon>
        <taxon>Cyprinodon</taxon>
    </lineage>
</organism>
<dbReference type="InterPro" id="IPR001900">
    <property type="entry name" value="RNase_II/R"/>
</dbReference>
<dbReference type="SMART" id="SM00955">
    <property type="entry name" value="RNB"/>
    <property type="match status" value="1"/>
</dbReference>
<protein>
    <submittedName>
        <fullName evidence="8">Helicase with zinc finger domain 2-like</fullName>
    </submittedName>
</protein>
<dbReference type="FunFam" id="3.40.50.300:FF:001373">
    <property type="entry name" value="Helicase with zinc finger domain 2"/>
    <property type="match status" value="1"/>
</dbReference>
<keyword evidence="6" id="KW-0479">Metal-binding</keyword>
<dbReference type="CDD" id="cd18808">
    <property type="entry name" value="SF1_C_Upf1"/>
    <property type="match status" value="1"/>
</dbReference>
<dbReference type="Ensembl" id="ENSCVAT00000003296.1">
    <property type="protein sequence ID" value="ENSCVAP00000007441.1"/>
    <property type="gene ID" value="ENSCVAG00000009143.1"/>
</dbReference>
<keyword evidence="4" id="KW-0347">Helicase</keyword>
<dbReference type="PANTHER" id="PTHR43788:SF9">
    <property type="entry name" value="HELICASE WITH ZINC FINGER DOMAIN 2"/>
    <property type="match status" value="1"/>
</dbReference>
<dbReference type="OMA" id="DLYIREH"/>
<evidence type="ECO:0000313" key="8">
    <source>
        <dbReference type="Ensembl" id="ENSCVAP00000007441.1"/>
    </source>
</evidence>
<dbReference type="SUPFAM" id="SSF50249">
    <property type="entry name" value="Nucleic acid-binding proteins"/>
    <property type="match status" value="1"/>
</dbReference>
<keyword evidence="6" id="KW-0863">Zinc-finger</keyword>
<dbReference type="GO" id="GO:0043139">
    <property type="term" value="F:5'-3' DNA helicase activity"/>
    <property type="evidence" value="ECO:0007669"/>
    <property type="project" value="TreeGrafter"/>
</dbReference>
<dbReference type="Pfam" id="PF13086">
    <property type="entry name" value="AAA_11"/>
    <property type="match status" value="3"/>
</dbReference>
<dbReference type="PANTHER" id="PTHR43788">
    <property type="entry name" value="DNA2/NAM7 HELICASE FAMILY MEMBER"/>
    <property type="match status" value="1"/>
</dbReference>
<accession>A0A3Q2CPH5</accession>
<dbReference type="PROSITE" id="PS50103">
    <property type="entry name" value="ZF_C3H1"/>
    <property type="match status" value="1"/>
</dbReference>
<evidence type="ECO:0000256" key="5">
    <source>
        <dbReference type="ARBA" id="ARBA00022840"/>
    </source>
</evidence>
<feature type="domain" description="C3H1-type" evidence="7">
    <location>
        <begin position="320"/>
        <end position="350"/>
    </location>
</feature>
<evidence type="ECO:0000313" key="9">
    <source>
        <dbReference type="Proteomes" id="UP000265020"/>
    </source>
</evidence>